<dbReference type="SUPFAM" id="SSF100950">
    <property type="entry name" value="NagB/RpiA/CoA transferase-like"/>
    <property type="match status" value="1"/>
</dbReference>
<dbReference type="GO" id="GO:0008815">
    <property type="term" value="F:citrate (pro-3S)-lyase activity"/>
    <property type="evidence" value="ECO:0007669"/>
    <property type="project" value="UniProtKB-EC"/>
</dbReference>
<accession>A0A379X0D1</accession>
<dbReference type="InterPro" id="IPR037171">
    <property type="entry name" value="NagB/RpiA_transferase-like"/>
</dbReference>
<dbReference type="GO" id="GO:0009346">
    <property type="term" value="C:ATP-independent citrate lyase complex"/>
    <property type="evidence" value="ECO:0007669"/>
    <property type="project" value="InterPro"/>
</dbReference>
<dbReference type="PANTHER" id="PTHR40596">
    <property type="entry name" value="CITRATE LYASE ALPHA CHAIN"/>
    <property type="match status" value="1"/>
</dbReference>
<evidence type="ECO:0000313" key="1">
    <source>
        <dbReference type="EMBL" id="SUH39752.1"/>
    </source>
</evidence>
<dbReference type="PANTHER" id="PTHR40596:SF1">
    <property type="entry name" value="CITRATE LYASE ALPHA CHAIN"/>
    <property type="match status" value="1"/>
</dbReference>
<dbReference type="GO" id="GO:0005737">
    <property type="term" value="C:cytoplasm"/>
    <property type="evidence" value="ECO:0007669"/>
    <property type="project" value="InterPro"/>
</dbReference>
<dbReference type="GO" id="GO:0008814">
    <property type="term" value="F:citrate CoA-transferase activity"/>
    <property type="evidence" value="ECO:0007669"/>
    <property type="project" value="InterPro"/>
</dbReference>
<dbReference type="EC" id="4.1.3.6" evidence="1"/>
<dbReference type="GO" id="GO:0006084">
    <property type="term" value="P:acetyl-CoA metabolic process"/>
    <property type="evidence" value="ECO:0007669"/>
    <property type="project" value="InterPro"/>
</dbReference>
<dbReference type="Gene3D" id="3.40.1080.10">
    <property type="entry name" value="Glutaconate Coenzyme A-transferase"/>
    <property type="match status" value="1"/>
</dbReference>
<keyword evidence="1" id="KW-0456">Lyase</keyword>
<name>A0A379X0D1_SALET</name>
<dbReference type="Pfam" id="PF04223">
    <property type="entry name" value="CitF"/>
    <property type="match status" value="1"/>
</dbReference>
<sequence length="73" mass="8076">MGYAQVDAQYAKCVVLLTEEWVEFPNYPASIAQDQVDLIVQVDEVGDPEKITAGAIRLSSNPRELLIARQAPM</sequence>
<dbReference type="AlphaFoldDB" id="A0A379X0D1"/>
<proteinExistence type="predicted"/>
<reference evidence="1 2" key="1">
    <citation type="submission" date="2018-06" db="EMBL/GenBank/DDBJ databases">
        <authorList>
            <consortium name="Pathogen Informatics"/>
            <person name="Doyle S."/>
        </authorList>
    </citation>
    <scope>NUCLEOTIDE SEQUENCE [LARGE SCALE GENOMIC DNA]</scope>
    <source>
        <strain evidence="1 2">NCTC8261</strain>
    </source>
</reference>
<dbReference type="EMBL" id="UGXT01000002">
    <property type="protein sequence ID" value="SUH39752.1"/>
    <property type="molecule type" value="Genomic_DNA"/>
</dbReference>
<organism evidence="1 2">
    <name type="scientific">Salmonella enterica I</name>
    <dbReference type="NCBI Taxonomy" id="59201"/>
    <lineage>
        <taxon>Bacteria</taxon>
        <taxon>Pseudomonadati</taxon>
        <taxon>Pseudomonadota</taxon>
        <taxon>Gammaproteobacteria</taxon>
        <taxon>Enterobacterales</taxon>
        <taxon>Enterobacteriaceae</taxon>
        <taxon>Salmonella</taxon>
    </lineage>
</organism>
<gene>
    <name evidence="1" type="primary">citF_3</name>
    <name evidence="1" type="ORF">NCTC8261_06122</name>
</gene>
<protein>
    <submittedName>
        <fullName evidence="1">Citrate lyase subunit alpha</fullName>
        <ecNumber evidence="1">4.1.3.6</ecNumber>
    </submittedName>
</protein>
<evidence type="ECO:0000313" key="2">
    <source>
        <dbReference type="Proteomes" id="UP000254712"/>
    </source>
</evidence>
<dbReference type="Proteomes" id="UP000254712">
    <property type="component" value="Unassembled WGS sequence"/>
</dbReference>
<dbReference type="InterPro" id="IPR006472">
    <property type="entry name" value="Citrate_lyase_asu"/>
</dbReference>